<dbReference type="PANTHER" id="PTHR30250:SF21">
    <property type="entry name" value="LIPID II FLIPPASE MURJ"/>
    <property type="match status" value="1"/>
</dbReference>
<keyword evidence="8" id="KW-1185">Reference proteome</keyword>
<keyword evidence="2" id="KW-1003">Cell membrane</keyword>
<feature type="transmembrane region" description="Helical" evidence="6">
    <location>
        <begin position="184"/>
        <end position="207"/>
    </location>
</feature>
<feature type="transmembrane region" description="Helical" evidence="6">
    <location>
        <begin position="239"/>
        <end position="259"/>
    </location>
</feature>
<feature type="transmembrane region" description="Helical" evidence="6">
    <location>
        <begin position="418"/>
        <end position="439"/>
    </location>
</feature>
<dbReference type="KEGG" id="coh:EAV92_01405"/>
<gene>
    <name evidence="7" type="ORF">EAV92_01405</name>
</gene>
<dbReference type="InterPro" id="IPR050833">
    <property type="entry name" value="Poly_Biosynth_Transport"/>
</dbReference>
<evidence type="ECO:0000313" key="8">
    <source>
        <dbReference type="Proteomes" id="UP000269097"/>
    </source>
</evidence>
<feature type="transmembrane region" description="Helical" evidence="6">
    <location>
        <begin position="48"/>
        <end position="66"/>
    </location>
</feature>
<feature type="transmembrane region" description="Helical" evidence="6">
    <location>
        <begin position="451"/>
        <end position="469"/>
    </location>
</feature>
<feature type="transmembrane region" description="Helical" evidence="6">
    <location>
        <begin position="328"/>
        <end position="351"/>
    </location>
</feature>
<evidence type="ECO:0000256" key="3">
    <source>
        <dbReference type="ARBA" id="ARBA00022692"/>
    </source>
</evidence>
<reference evidence="7 8" key="1">
    <citation type="submission" date="2018-10" db="EMBL/GenBank/DDBJ databases">
        <title>Genome Sequence of Cohnella sp.</title>
        <authorList>
            <person name="Srinivasan S."/>
            <person name="Kim M.K."/>
        </authorList>
    </citation>
    <scope>NUCLEOTIDE SEQUENCE [LARGE SCALE GENOMIC DNA]</scope>
    <source>
        <strain evidence="7 8">18JY8-7</strain>
    </source>
</reference>
<dbReference type="EMBL" id="CP033433">
    <property type="protein sequence ID" value="AYQ71363.1"/>
    <property type="molecule type" value="Genomic_DNA"/>
</dbReference>
<comment type="subcellular location">
    <subcellularLocation>
        <location evidence="1">Cell membrane</location>
        <topology evidence="1">Multi-pass membrane protein</topology>
    </subcellularLocation>
</comment>
<organism evidence="7 8">
    <name type="scientific">Cohnella candidum</name>
    <dbReference type="NCBI Taxonomy" id="2674991"/>
    <lineage>
        <taxon>Bacteria</taxon>
        <taxon>Bacillati</taxon>
        <taxon>Bacillota</taxon>
        <taxon>Bacilli</taxon>
        <taxon>Bacillales</taxon>
        <taxon>Paenibacillaceae</taxon>
        <taxon>Cohnella</taxon>
    </lineage>
</organism>
<dbReference type="Proteomes" id="UP000269097">
    <property type="component" value="Chromosome"/>
</dbReference>
<dbReference type="AlphaFoldDB" id="A0A3G3JT16"/>
<dbReference type="InterPro" id="IPR024923">
    <property type="entry name" value="PG_synth_SpoVB"/>
</dbReference>
<evidence type="ECO:0000256" key="1">
    <source>
        <dbReference type="ARBA" id="ARBA00004651"/>
    </source>
</evidence>
<evidence type="ECO:0000256" key="4">
    <source>
        <dbReference type="ARBA" id="ARBA00022989"/>
    </source>
</evidence>
<dbReference type="Pfam" id="PF01943">
    <property type="entry name" value="Polysacc_synt"/>
    <property type="match status" value="1"/>
</dbReference>
<feature type="transmembrane region" description="Helical" evidence="6">
    <location>
        <begin position="363"/>
        <end position="382"/>
    </location>
</feature>
<feature type="transmembrane region" description="Helical" evidence="6">
    <location>
        <begin position="122"/>
        <end position="140"/>
    </location>
</feature>
<evidence type="ECO:0000256" key="6">
    <source>
        <dbReference type="SAM" id="Phobius"/>
    </source>
</evidence>
<accession>A0A3G3JT16</accession>
<feature type="transmembrane region" description="Helical" evidence="6">
    <location>
        <begin position="87"/>
        <end position="110"/>
    </location>
</feature>
<evidence type="ECO:0000256" key="2">
    <source>
        <dbReference type="ARBA" id="ARBA00022475"/>
    </source>
</evidence>
<feature type="transmembrane region" description="Helical" evidence="6">
    <location>
        <begin position="489"/>
        <end position="513"/>
    </location>
</feature>
<dbReference type="CDD" id="cd13124">
    <property type="entry name" value="MATE_SpoVB_like"/>
    <property type="match status" value="1"/>
</dbReference>
<keyword evidence="4 6" id="KW-1133">Transmembrane helix</keyword>
<dbReference type="PIRSF" id="PIRSF038958">
    <property type="entry name" value="PG_synth_SpoVB"/>
    <property type="match status" value="1"/>
</dbReference>
<evidence type="ECO:0000256" key="5">
    <source>
        <dbReference type="ARBA" id="ARBA00023136"/>
    </source>
</evidence>
<sequence>MKKDTLLKGTLILAAAALVARALGILQRVPLEHVLSDKGDIYYGVANNVYLFLLVVATAGLPSAVSKMVSERYALGREDEARQIYRAALLFGIAAGLVITLLMFGLAPLIAGPIMHEPGAAASIRAIAPSLLLFPIIAMMRGYYQGRHFMAAGGMSQIIEQILRVAAAIGIAFSFAAWGWGDEWIAAGASFGSVFGSIGAFLVMLYYGRKLSAADKQAGGSVDRKASVKLALAGIYRELFRLSVPIIFTSVTVQLTYTLDSILIKPLLSGHFAPDTIYEWGSVLVQRAQSIAGIPVILAVALGQSIIPVISSAHATGDRNKVGKQASLAIRIAVFSGMPVVLLMSVGAYSVNGFLFSSDAGSLIVAMLTFGTIFQIGMMITNSMLLGIGQPRKATMHVITGMLIKVILSFALAPWLGVYGLILATSVCFIWALGFNILSLKKRTALQVIEGRRWAGFLATVVIVAAVLWGLQKGVLGLLGGLPEKVGFLFSSAVMGLAVLGVYPTLLVLLNVITREETDSYPKAVRKLLAPIFKLRGSRATGS</sequence>
<protein>
    <submittedName>
        <fullName evidence="7">Polysaccharide biosynthesis protein</fullName>
    </submittedName>
</protein>
<dbReference type="GO" id="GO:0005886">
    <property type="term" value="C:plasma membrane"/>
    <property type="evidence" value="ECO:0007669"/>
    <property type="project" value="UniProtKB-SubCell"/>
</dbReference>
<dbReference type="RefSeq" id="WP_123039427.1">
    <property type="nucleotide sequence ID" value="NZ_CP033433.1"/>
</dbReference>
<keyword evidence="5 6" id="KW-0472">Membrane</keyword>
<feature type="transmembrane region" description="Helical" evidence="6">
    <location>
        <begin position="288"/>
        <end position="307"/>
    </location>
</feature>
<proteinExistence type="predicted"/>
<evidence type="ECO:0000313" key="7">
    <source>
        <dbReference type="EMBL" id="AYQ71363.1"/>
    </source>
</evidence>
<name>A0A3G3JT16_9BACL</name>
<keyword evidence="3 6" id="KW-0812">Transmembrane</keyword>
<dbReference type="PANTHER" id="PTHR30250">
    <property type="entry name" value="PST FAMILY PREDICTED COLANIC ACID TRANSPORTER"/>
    <property type="match status" value="1"/>
</dbReference>
<feature type="transmembrane region" description="Helical" evidence="6">
    <location>
        <begin position="161"/>
        <end position="178"/>
    </location>
</feature>
<feature type="transmembrane region" description="Helical" evidence="6">
    <location>
        <begin position="394"/>
        <end position="412"/>
    </location>
</feature>
<dbReference type="InterPro" id="IPR002797">
    <property type="entry name" value="Polysacc_synth"/>
</dbReference>